<feature type="non-terminal residue" evidence="10">
    <location>
        <position position="105"/>
    </location>
</feature>
<feature type="domain" description="Arginosuccinate synthase C-terminal" evidence="9">
    <location>
        <begin position="69"/>
        <end position="104"/>
    </location>
</feature>
<evidence type="ECO:0000256" key="2">
    <source>
        <dbReference type="ARBA" id="ARBA00012286"/>
    </source>
</evidence>
<name>A0A6A0AJ63_HAELA</name>
<evidence type="ECO:0000256" key="5">
    <source>
        <dbReference type="ARBA" id="ARBA00022605"/>
    </source>
</evidence>
<gene>
    <name evidence="10" type="ORF">HaLaN_32287</name>
</gene>
<dbReference type="InterPro" id="IPR018223">
    <property type="entry name" value="Arginosuc_synth_CS"/>
</dbReference>
<evidence type="ECO:0000313" key="11">
    <source>
        <dbReference type="Proteomes" id="UP000485058"/>
    </source>
</evidence>
<dbReference type="InterPro" id="IPR014729">
    <property type="entry name" value="Rossmann-like_a/b/a_fold"/>
</dbReference>
<accession>A0A6A0AJ63</accession>
<dbReference type="EC" id="6.3.4.5" evidence="2"/>
<organism evidence="10 11">
    <name type="scientific">Haematococcus lacustris</name>
    <name type="common">Green alga</name>
    <name type="synonym">Haematococcus pluvialis</name>
    <dbReference type="NCBI Taxonomy" id="44745"/>
    <lineage>
        <taxon>Eukaryota</taxon>
        <taxon>Viridiplantae</taxon>
        <taxon>Chlorophyta</taxon>
        <taxon>core chlorophytes</taxon>
        <taxon>Chlorophyceae</taxon>
        <taxon>CS clade</taxon>
        <taxon>Chlamydomonadales</taxon>
        <taxon>Haematococcaceae</taxon>
        <taxon>Haematococcus</taxon>
    </lineage>
</organism>
<dbReference type="GO" id="GO:0005737">
    <property type="term" value="C:cytoplasm"/>
    <property type="evidence" value="ECO:0007669"/>
    <property type="project" value="TreeGrafter"/>
</dbReference>
<dbReference type="GO" id="GO:0006526">
    <property type="term" value="P:L-arginine biosynthetic process"/>
    <property type="evidence" value="ECO:0007669"/>
    <property type="project" value="UniProtKB-UniPathway"/>
</dbReference>
<evidence type="ECO:0000256" key="1">
    <source>
        <dbReference type="ARBA" id="ARBA00004967"/>
    </source>
</evidence>
<dbReference type="InterPro" id="IPR048268">
    <property type="entry name" value="Arginosuc_syn_C"/>
</dbReference>
<sequence>VGADAVSHGATGKGNDQVRFEVSYYSLKPDIKVIAPWREWTMTSRTDMIQYAEKFGIPVPAAKRDEPPFSMDANLLHISYEGNALEDPWDAPSEDMFTRSVSPEK</sequence>
<dbReference type="Proteomes" id="UP000485058">
    <property type="component" value="Unassembled WGS sequence"/>
</dbReference>
<dbReference type="SUPFAM" id="SSF52402">
    <property type="entry name" value="Adenine nucleotide alpha hydrolases-like"/>
    <property type="match status" value="1"/>
</dbReference>
<comment type="pathway">
    <text evidence="1">Amino-acid biosynthesis; L-arginine biosynthesis; L-arginine from L-ornithine and carbamoyl phosphate: step 2/3.</text>
</comment>
<keyword evidence="11" id="KW-1185">Reference proteome</keyword>
<evidence type="ECO:0000256" key="3">
    <source>
        <dbReference type="ARBA" id="ARBA00022571"/>
    </source>
</evidence>
<dbReference type="PANTHER" id="PTHR11587:SF2">
    <property type="entry name" value="ARGININOSUCCINATE SYNTHASE"/>
    <property type="match status" value="1"/>
</dbReference>
<dbReference type="GO" id="GO:0000053">
    <property type="term" value="P:argininosuccinate metabolic process"/>
    <property type="evidence" value="ECO:0007669"/>
    <property type="project" value="TreeGrafter"/>
</dbReference>
<dbReference type="Gene3D" id="3.90.1260.10">
    <property type="entry name" value="Argininosuccinate synthetase, chain A, domain 2"/>
    <property type="match status" value="1"/>
</dbReference>
<dbReference type="PANTHER" id="PTHR11587">
    <property type="entry name" value="ARGININOSUCCINATE SYNTHASE"/>
    <property type="match status" value="1"/>
</dbReference>
<dbReference type="AlphaFoldDB" id="A0A6A0AJ63"/>
<evidence type="ECO:0000256" key="7">
    <source>
        <dbReference type="ARBA" id="ARBA00022840"/>
    </source>
</evidence>
<reference evidence="10 11" key="1">
    <citation type="submission" date="2020-02" db="EMBL/GenBank/DDBJ databases">
        <title>Draft genome sequence of Haematococcus lacustris strain NIES-144.</title>
        <authorList>
            <person name="Morimoto D."/>
            <person name="Nakagawa S."/>
            <person name="Yoshida T."/>
            <person name="Sawayama S."/>
        </authorList>
    </citation>
    <scope>NUCLEOTIDE SEQUENCE [LARGE SCALE GENOMIC DNA]</scope>
    <source>
        <strain evidence="10 11">NIES-144</strain>
    </source>
</reference>
<evidence type="ECO:0000256" key="6">
    <source>
        <dbReference type="ARBA" id="ARBA00022741"/>
    </source>
</evidence>
<dbReference type="Pfam" id="PF00764">
    <property type="entry name" value="Arginosuc_synth"/>
    <property type="match status" value="1"/>
</dbReference>
<dbReference type="GO" id="GO:0005524">
    <property type="term" value="F:ATP binding"/>
    <property type="evidence" value="ECO:0007669"/>
    <property type="project" value="UniProtKB-KW"/>
</dbReference>
<feature type="non-terminal residue" evidence="10">
    <location>
        <position position="1"/>
    </location>
</feature>
<keyword evidence="5" id="KW-0028">Amino-acid biosynthesis</keyword>
<dbReference type="InterPro" id="IPR048267">
    <property type="entry name" value="Arginosuc_syn_N"/>
</dbReference>
<protein>
    <recommendedName>
        <fullName evidence="2">argininosuccinate synthase</fullName>
        <ecNumber evidence="2">6.3.4.5</ecNumber>
    </recommendedName>
</protein>
<evidence type="ECO:0000256" key="4">
    <source>
        <dbReference type="ARBA" id="ARBA00022598"/>
    </source>
</evidence>
<dbReference type="Gene3D" id="3.40.50.620">
    <property type="entry name" value="HUPs"/>
    <property type="match status" value="1"/>
</dbReference>
<feature type="domain" description="Arginosuccinate synthase-like N-terminal" evidence="8">
    <location>
        <begin position="2"/>
        <end position="58"/>
    </location>
</feature>
<dbReference type="InterPro" id="IPR024074">
    <property type="entry name" value="AS_cat/multimer_dom_body"/>
</dbReference>
<keyword evidence="3" id="KW-0055">Arginine biosynthesis</keyword>
<keyword evidence="4" id="KW-0436">Ligase</keyword>
<dbReference type="GO" id="GO:0000050">
    <property type="term" value="P:urea cycle"/>
    <property type="evidence" value="ECO:0007669"/>
    <property type="project" value="TreeGrafter"/>
</dbReference>
<evidence type="ECO:0000259" key="8">
    <source>
        <dbReference type="Pfam" id="PF00764"/>
    </source>
</evidence>
<dbReference type="UniPathway" id="UPA00068">
    <property type="reaction ID" value="UER00113"/>
</dbReference>
<evidence type="ECO:0000259" key="9">
    <source>
        <dbReference type="Pfam" id="PF20979"/>
    </source>
</evidence>
<dbReference type="Pfam" id="PF20979">
    <property type="entry name" value="Arginosuc_syn_C"/>
    <property type="match status" value="1"/>
</dbReference>
<keyword evidence="7" id="KW-0067">ATP-binding</keyword>
<dbReference type="InterPro" id="IPR001518">
    <property type="entry name" value="Arginosuc_synth"/>
</dbReference>
<keyword evidence="6" id="KW-0547">Nucleotide-binding</keyword>
<proteinExistence type="predicted"/>
<comment type="caution">
    <text evidence="10">The sequence shown here is derived from an EMBL/GenBank/DDBJ whole genome shotgun (WGS) entry which is preliminary data.</text>
</comment>
<evidence type="ECO:0000313" key="10">
    <source>
        <dbReference type="EMBL" id="GFH32980.1"/>
    </source>
</evidence>
<dbReference type="GO" id="GO:0004055">
    <property type="term" value="F:argininosuccinate synthase activity"/>
    <property type="evidence" value="ECO:0007669"/>
    <property type="project" value="UniProtKB-EC"/>
</dbReference>
<dbReference type="PROSITE" id="PS00565">
    <property type="entry name" value="ARGININOSUCCIN_SYN_2"/>
    <property type="match status" value="1"/>
</dbReference>
<dbReference type="EMBL" id="BLLF01007502">
    <property type="protein sequence ID" value="GFH32980.1"/>
    <property type="molecule type" value="Genomic_DNA"/>
</dbReference>